<evidence type="ECO:0000313" key="10">
    <source>
        <dbReference type="EMBL" id="KXZ51059.1"/>
    </source>
</evidence>
<evidence type="ECO:0000256" key="5">
    <source>
        <dbReference type="ARBA" id="ARBA00023136"/>
    </source>
</evidence>
<feature type="transmembrane region" description="Helical" evidence="8">
    <location>
        <begin position="59"/>
        <end position="77"/>
    </location>
</feature>
<evidence type="ECO:0000256" key="8">
    <source>
        <dbReference type="SAM" id="Phobius"/>
    </source>
</evidence>
<feature type="compositionally biased region" description="Polar residues" evidence="7">
    <location>
        <begin position="464"/>
        <end position="473"/>
    </location>
</feature>
<feature type="transmembrane region" description="Helical" evidence="8">
    <location>
        <begin position="255"/>
        <end position="276"/>
    </location>
</feature>
<feature type="transmembrane region" description="Helical" evidence="8">
    <location>
        <begin position="207"/>
        <end position="228"/>
    </location>
</feature>
<evidence type="ECO:0000256" key="4">
    <source>
        <dbReference type="ARBA" id="ARBA00022989"/>
    </source>
</evidence>
<dbReference type="GO" id="GO:0022857">
    <property type="term" value="F:transmembrane transporter activity"/>
    <property type="evidence" value="ECO:0007669"/>
    <property type="project" value="InterPro"/>
</dbReference>
<accession>A0A150GMH5</accession>
<feature type="transmembrane region" description="Helical" evidence="8">
    <location>
        <begin position="311"/>
        <end position="340"/>
    </location>
</feature>
<dbReference type="InterPro" id="IPR036259">
    <property type="entry name" value="MFS_trans_sf"/>
</dbReference>
<evidence type="ECO:0000313" key="11">
    <source>
        <dbReference type="Proteomes" id="UP000075714"/>
    </source>
</evidence>
<feature type="transmembrane region" description="Helical" evidence="8">
    <location>
        <begin position="288"/>
        <end position="305"/>
    </location>
</feature>
<dbReference type="InterPro" id="IPR011701">
    <property type="entry name" value="MFS"/>
</dbReference>
<dbReference type="OrthoDB" id="6770063at2759"/>
<dbReference type="Pfam" id="PF07690">
    <property type="entry name" value="MFS_1"/>
    <property type="match status" value="1"/>
</dbReference>
<feature type="domain" description="Major facilitator superfamily (MFS) profile" evidence="9">
    <location>
        <begin position="1"/>
        <end position="418"/>
    </location>
</feature>
<feature type="transmembrane region" description="Helical" evidence="8">
    <location>
        <begin position="392"/>
        <end position="414"/>
    </location>
</feature>
<keyword evidence="3 8" id="KW-0812">Transmembrane</keyword>
<feature type="transmembrane region" description="Helical" evidence="8">
    <location>
        <begin position="116"/>
        <end position="138"/>
    </location>
</feature>
<comment type="similarity">
    <text evidence="6">Belongs to the major facilitator superfamily. Spinster (TC 2.A.1.49) family.</text>
</comment>
<evidence type="ECO:0000256" key="2">
    <source>
        <dbReference type="ARBA" id="ARBA00022448"/>
    </source>
</evidence>
<dbReference type="GO" id="GO:0016020">
    <property type="term" value="C:membrane"/>
    <property type="evidence" value="ECO:0007669"/>
    <property type="project" value="UniProtKB-SubCell"/>
</dbReference>
<evidence type="ECO:0000256" key="6">
    <source>
        <dbReference type="ARBA" id="ARBA00024338"/>
    </source>
</evidence>
<keyword evidence="2" id="KW-0813">Transport</keyword>
<sequence length="473" mass="48432">MSKKGVSSSRAHNLAFAQGEFGLTYFEDGLLPALFMVGLLISSPIFAEAVKHANAFRMLGTGMGVWALAVVACGAAPNFGCLLAARAFVGVGEASFVALAAPFIDDFAPPAAKARWFAAFYLCIPVGFAAGYIFGGVVSSFTSWRWAFVAEGLVMLPFIAFALTAQPLSLRGSKPAGRVHHHHSRRGLRAVLREFAADVATVGRQRVWVAVCAAYTAYVAVLGVLAYWGPQAGRALFFGPGSDGEGAGSAANADLVFGGVTVLTGVVGSVAGGVALDRMGSTLRNANLLCAGSNLVGLVLLLIAFNASRSFAAFMGMFAVGQLVIFLLQAPVAAVGMWCVPPELRPLGASLMTVSIHLLGDVPSPPLVGALQSRLAAGKTPHDAAQQWRTSLSICSLLLALSGALFAVAAWLSVPGTDYRGRGESAGEGGGKEVGVGAALAADGPDGEGGTDVRPLLAEEGGARTSSSDVSSS</sequence>
<evidence type="ECO:0000256" key="3">
    <source>
        <dbReference type="ARBA" id="ARBA00022692"/>
    </source>
</evidence>
<keyword evidence="5 8" id="KW-0472">Membrane</keyword>
<dbReference type="EMBL" id="LSYV01000015">
    <property type="protein sequence ID" value="KXZ51059.1"/>
    <property type="molecule type" value="Genomic_DNA"/>
</dbReference>
<feature type="transmembrane region" description="Helical" evidence="8">
    <location>
        <begin position="29"/>
        <end position="47"/>
    </location>
</feature>
<dbReference type="Gene3D" id="1.20.1250.20">
    <property type="entry name" value="MFS general substrate transporter like domains"/>
    <property type="match status" value="1"/>
</dbReference>
<organism evidence="10 11">
    <name type="scientific">Gonium pectorale</name>
    <name type="common">Green alga</name>
    <dbReference type="NCBI Taxonomy" id="33097"/>
    <lineage>
        <taxon>Eukaryota</taxon>
        <taxon>Viridiplantae</taxon>
        <taxon>Chlorophyta</taxon>
        <taxon>core chlorophytes</taxon>
        <taxon>Chlorophyceae</taxon>
        <taxon>CS clade</taxon>
        <taxon>Chlamydomonadales</taxon>
        <taxon>Volvocaceae</taxon>
        <taxon>Gonium</taxon>
    </lineage>
</organism>
<dbReference type="AlphaFoldDB" id="A0A150GMH5"/>
<feature type="transmembrane region" description="Helical" evidence="8">
    <location>
        <begin position="144"/>
        <end position="165"/>
    </location>
</feature>
<dbReference type="InterPro" id="IPR044770">
    <property type="entry name" value="MFS_spinster-like"/>
</dbReference>
<feature type="transmembrane region" description="Helical" evidence="8">
    <location>
        <begin position="83"/>
        <end position="104"/>
    </location>
</feature>
<dbReference type="PANTHER" id="PTHR23505">
    <property type="entry name" value="SPINSTER"/>
    <property type="match status" value="1"/>
</dbReference>
<feature type="region of interest" description="Disordered" evidence="7">
    <location>
        <begin position="423"/>
        <end position="473"/>
    </location>
</feature>
<dbReference type="PROSITE" id="PS50850">
    <property type="entry name" value="MFS"/>
    <property type="match status" value="1"/>
</dbReference>
<dbReference type="PANTHER" id="PTHR23505:SF79">
    <property type="entry name" value="PROTEIN SPINSTER"/>
    <property type="match status" value="1"/>
</dbReference>
<reference evidence="11" key="1">
    <citation type="journal article" date="2016" name="Nat. Commun.">
        <title>The Gonium pectorale genome demonstrates co-option of cell cycle regulation during the evolution of multicellularity.</title>
        <authorList>
            <person name="Hanschen E.R."/>
            <person name="Marriage T.N."/>
            <person name="Ferris P.J."/>
            <person name="Hamaji T."/>
            <person name="Toyoda A."/>
            <person name="Fujiyama A."/>
            <person name="Neme R."/>
            <person name="Noguchi H."/>
            <person name="Minakuchi Y."/>
            <person name="Suzuki M."/>
            <person name="Kawai-Toyooka H."/>
            <person name="Smith D.R."/>
            <person name="Sparks H."/>
            <person name="Anderson J."/>
            <person name="Bakaric R."/>
            <person name="Luria V."/>
            <person name="Karger A."/>
            <person name="Kirschner M.W."/>
            <person name="Durand P.M."/>
            <person name="Michod R.E."/>
            <person name="Nozaki H."/>
            <person name="Olson B.J."/>
        </authorList>
    </citation>
    <scope>NUCLEOTIDE SEQUENCE [LARGE SCALE GENOMIC DNA]</scope>
    <source>
        <strain evidence="11">NIES-2863</strain>
    </source>
</reference>
<dbReference type="InterPro" id="IPR020846">
    <property type="entry name" value="MFS_dom"/>
</dbReference>
<keyword evidence="4 8" id="KW-1133">Transmembrane helix</keyword>
<evidence type="ECO:0000256" key="7">
    <source>
        <dbReference type="SAM" id="MobiDB-lite"/>
    </source>
</evidence>
<comment type="subcellular location">
    <subcellularLocation>
        <location evidence="1">Membrane</location>
        <topology evidence="1">Multi-pass membrane protein</topology>
    </subcellularLocation>
</comment>
<comment type="caution">
    <text evidence="10">The sequence shown here is derived from an EMBL/GenBank/DDBJ whole genome shotgun (WGS) entry which is preliminary data.</text>
</comment>
<dbReference type="SUPFAM" id="SSF103473">
    <property type="entry name" value="MFS general substrate transporter"/>
    <property type="match status" value="1"/>
</dbReference>
<proteinExistence type="inferred from homology"/>
<dbReference type="STRING" id="33097.A0A150GMH5"/>
<gene>
    <name evidence="10" type="ORF">GPECTOR_14g45</name>
</gene>
<keyword evidence="11" id="KW-1185">Reference proteome</keyword>
<evidence type="ECO:0000259" key="9">
    <source>
        <dbReference type="PROSITE" id="PS50850"/>
    </source>
</evidence>
<protein>
    <recommendedName>
        <fullName evidence="9">Major facilitator superfamily (MFS) profile domain-containing protein</fullName>
    </recommendedName>
</protein>
<dbReference type="CDD" id="cd17328">
    <property type="entry name" value="MFS_spinster_like"/>
    <property type="match status" value="1"/>
</dbReference>
<evidence type="ECO:0000256" key="1">
    <source>
        <dbReference type="ARBA" id="ARBA00004141"/>
    </source>
</evidence>
<dbReference type="Proteomes" id="UP000075714">
    <property type="component" value="Unassembled WGS sequence"/>
</dbReference>
<name>A0A150GMH5_GONPE</name>